<evidence type="ECO:0000256" key="3">
    <source>
        <dbReference type="ARBA" id="ARBA00019364"/>
    </source>
</evidence>
<keyword evidence="4" id="KW-0813">Transport</keyword>
<dbReference type="SUPFAM" id="SSF46626">
    <property type="entry name" value="Cytochrome c"/>
    <property type="match status" value="2"/>
</dbReference>
<evidence type="ECO:0000256" key="10">
    <source>
        <dbReference type="ARBA" id="ARBA00022982"/>
    </source>
</evidence>
<proteinExistence type="inferred from homology"/>
<evidence type="ECO:0000256" key="4">
    <source>
        <dbReference type="ARBA" id="ARBA00022448"/>
    </source>
</evidence>
<dbReference type="InterPro" id="IPR009056">
    <property type="entry name" value="Cyt_c-like_dom"/>
</dbReference>
<reference evidence="16" key="1">
    <citation type="submission" date="2016-10" db="EMBL/GenBank/DDBJ databases">
        <authorList>
            <person name="de Groot N.N."/>
        </authorList>
    </citation>
    <scope>NUCLEOTIDE SEQUENCE</scope>
</reference>
<gene>
    <name evidence="16" type="ORF">MNB_SV-9-526</name>
</gene>
<comment type="subcellular location">
    <subcellularLocation>
        <location evidence="1">Periplasm</location>
    </subcellularLocation>
</comment>
<keyword evidence="11" id="KW-0408">Iron</keyword>
<dbReference type="Gene3D" id="1.10.760.10">
    <property type="entry name" value="Cytochrome c-like domain"/>
    <property type="match status" value="2"/>
</dbReference>
<dbReference type="NCBIfam" id="TIGR04484">
    <property type="entry name" value="thiosulf_SoxA"/>
    <property type="match status" value="1"/>
</dbReference>
<keyword evidence="9" id="KW-0574">Periplasm</keyword>
<dbReference type="GO" id="GO:0070069">
    <property type="term" value="C:cytochrome complex"/>
    <property type="evidence" value="ECO:0007669"/>
    <property type="project" value="InterPro"/>
</dbReference>
<evidence type="ECO:0000313" key="16">
    <source>
        <dbReference type="EMBL" id="SFV58064.1"/>
    </source>
</evidence>
<evidence type="ECO:0000256" key="5">
    <source>
        <dbReference type="ARBA" id="ARBA00022617"/>
    </source>
</evidence>
<dbReference type="Pfam" id="PF21342">
    <property type="entry name" value="SoxA-TsdA_cyt-c"/>
    <property type="match status" value="2"/>
</dbReference>
<evidence type="ECO:0000256" key="1">
    <source>
        <dbReference type="ARBA" id="ARBA00004418"/>
    </source>
</evidence>
<name>A0A1W1BX63_9ZZZZ</name>
<organism evidence="16">
    <name type="scientific">hydrothermal vent metagenome</name>
    <dbReference type="NCBI Taxonomy" id="652676"/>
    <lineage>
        <taxon>unclassified sequences</taxon>
        <taxon>metagenomes</taxon>
        <taxon>ecological metagenomes</taxon>
    </lineage>
</organism>
<dbReference type="GO" id="GO:0016740">
    <property type="term" value="F:transferase activity"/>
    <property type="evidence" value="ECO:0007669"/>
    <property type="project" value="UniProtKB-KW"/>
</dbReference>
<dbReference type="GO" id="GO:0019417">
    <property type="term" value="P:sulfur oxidation"/>
    <property type="evidence" value="ECO:0007669"/>
    <property type="project" value="InterPro"/>
</dbReference>
<evidence type="ECO:0000256" key="11">
    <source>
        <dbReference type="ARBA" id="ARBA00023004"/>
    </source>
</evidence>
<keyword evidence="5" id="KW-0349">Heme</keyword>
<keyword evidence="10" id="KW-0249">Electron transport</keyword>
<dbReference type="PROSITE" id="PS51007">
    <property type="entry name" value="CYTC"/>
    <property type="match status" value="1"/>
</dbReference>
<evidence type="ECO:0000256" key="2">
    <source>
        <dbReference type="ARBA" id="ARBA00012408"/>
    </source>
</evidence>
<evidence type="ECO:0000256" key="9">
    <source>
        <dbReference type="ARBA" id="ARBA00022764"/>
    </source>
</evidence>
<dbReference type="EC" id="2.8.5.2" evidence="2"/>
<dbReference type="GO" id="GO:0042597">
    <property type="term" value="C:periplasmic space"/>
    <property type="evidence" value="ECO:0007669"/>
    <property type="project" value="UniProtKB-SubCell"/>
</dbReference>
<comment type="catalytic activity">
    <reaction evidence="13">
        <text>L-cysteinyl-[SoxY protein] + thiosulfate + 2 Fe(III)-[cytochrome c] = S-sulfosulfanyl-L-cysteinyl-[SoxY protein] + 2 Fe(II)-[cytochrome c] + 2 H(+)</text>
        <dbReference type="Rhea" id="RHEA:56720"/>
        <dbReference type="Rhea" id="RHEA-COMP:10350"/>
        <dbReference type="Rhea" id="RHEA-COMP:14328"/>
        <dbReference type="Rhea" id="RHEA-COMP:14399"/>
        <dbReference type="Rhea" id="RHEA-COMP:14691"/>
        <dbReference type="ChEBI" id="CHEBI:15378"/>
        <dbReference type="ChEBI" id="CHEBI:29033"/>
        <dbReference type="ChEBI" id="CHEBI:29034"/>
        <dbReference type="ChEBI" id="CHEBI:29950"/>
        <dbReference type="ChEBI" id="CHEBI:33542"/>
        <dbReference type="ChEBI" id="CHEBI:139321"/>
        <dbReference type="EC" id="2.8.5.2"/>
    </reaction>
</comment>
<dbReference type="AlphaFoldDB" id="A0A1W1BX63"/>
<evidence type="ECO:0000256" key="12">
    <source>
        <dbReference type="ARBA" id="ARBA00025746"/>
    </source>
</evidence>
<dbReference type="InterPro" id="IPR025710">
    <property type="entry name" value="SoxA"/>
</dbReference>
<dbReference type="GO" id="GO:0009055">
    <property type="term" value="F:electron transfer activity"/>
    <property type="evidence" value="ECO:0007669"/>
    <property type="project" value="InterPro"/>
</dbReference>
<dbReference type="EMBL" id="FPHG01000034">
    <property type="protein sequence ID" value="SFV58064.1"/>
    <property type="molecule type" value="Genomic_DNA"/>
</dbReference>
<accession>A0A1W1BX63</accession>
<dbReference type="GO" id="GO:0020037">
    <property type="term" value="F:heme binding"/>
    <property type="evidence" value="ECO:0007669"/>
    <property type="project" value="InterPro"/>
</dbReference>
<evidence type="ECO:0000256" key="7">
    <source>
        <dbReference type="ARBA" id="ARBA00022723"/>
    </source>
</evidence>
<comment type="similarity">
    <text evidence="12">Belongs to the SoxA family.</text>
</comment>
<dbReference type="InterPro" id="IPR036909">
    <property type="entry name" value="Cyt_c-like_dom_sf"/>
</dbReference>
<keyword evidence="6" id="KW-0808">Transferase</keyword>
<dbReference type="GO" id="GO:0016669">
    <property type="term" value="F:oxidoreductase activity, acting on a sulfur group of donors, cytochrome as acceptor"/>
    <property type="evidence" value="ECO:0007669"/>
    <property type="project" value="InterPro"/>
</dbReference>
<keyword evidence="7" id="KW-0479">Metal-binding</keyword>
<evidence type="ECO:0000256" key="13">
    <source>
        <dbReference type="ARBA" id="ARBA00048077"/>
    </source>
</evidence>
<comment type="catalytic activity">
    <reaction evidence="14">
        <text>S-sulfanyl-L-cysteinyl-[SoxY protein] + thiosulfate + 2 Fe(III)-[cytochrome c] = S-(2-sulfodisulfanyl)-L-cysteinyl-[SoxY protein] + 2 Fe(II)-[cytochrome c] + 2 H(+)</text>
        <dbReference type="Rhea" id="RHEA:51224"/>
        <dbReference type="Rhea" id="RHEA-COMP:10350"/>
        <dbReference type="Rhea" id="RHEA-COMP:14399"/>
        <dbReference type="Rhea" id="RHEA-COMP:14689"/>
        <dbReference type="Rhea" id="RHEA-COMP:14690"/>
        <dbReference type="ChEBI" id="CHEBI:15378"/>
        <dbReference type="ChEBI" id="CHEBI:29033"/>
        <dbReference type="ChEBI" id="CHEBI:29034"/>
        <dbReference type="ChEBI" id="CHEBI:33542"/>
        <dbReference type="ChEBI" id="CHEBI:61963"/>
        <dbReference type="ChEBI" id="CHEBI:140664"/>
        <dbReference type="EC" id="2.8.5.2"/>
    </reaction>
</comment>
<dbReference type="GO" id="GO:0046872">
    <property type="term" value="F:metal ion binding"/>
    <property type="evidence" value="ECO:0007669"/>
    <property type="project" value="UniProtKB-KW"/>
</dbReference>
<evidence type="ECO:0000256" key="8">
    <source>
        <dbReference type="ARBA" id="ARBA00022729"/>
    </source>
</evidence>
<sequence length="253" mass="28155">MKKILFPFIIMITIAYSGEQFAMSSADKAMYAEMLENNPADIFVEEGSEFFEELGDEKALAKFLGISEKELPKYIASFPRYIKKLGNVVGLDQVLQAMQVEQGKKRFKLKSENMFAMLAYVKSLANDEQFNIDITADKYIKASYALGKKSFETARGGRGLSCKSCHSKSVVGMILRTQPLPDLGKSGTGATWPAYRMTKSSLRTLQRRFQGCMKNALLAVIPIGSKEMVGLEVYVSKLSQDNKKALAIPGLKR</sequence>
<evidence type="ECO:0000256" key="14">
    <source>
        <dbReference type="ARBA" id="ARBA00048423"/>
    </source>
</evidence>
<protein>
    <recommendedName>
        <fullName evidence="3">L-cysteine S-thiosulfotransferase subunit SoxA</fullName>
        <ecNumber evidence="2">2.8.5.2</ecNumber>
    </recommendedName>
</protein>
<evidence type="ECO:0000259" key="15">
    <source>
        <dbReference type="PROSITE" id="PS51007"/>
    </source>
</evidence>
<keyword evidence="8" id="KW-0732">Signal</keyword>
<feature type="domain" description="Cytochrome c" evidence="15">
    <location>
        <begin position="142"/>
        <end position="253"/>
    </location>
</feature>
<evidence type="ECO:0000256" key="6">
    <source>
        <dbReference type="ARBA" id="ARBA00022679"/>
    </source>
</evidence>